<dbReference type="Proteomes" id="UP000302218">
    <property type="component" value="Chromosome"/>
</dbReference>
<organism evidence="3 4">
    <name type="scientific">Natrinema versiforme</name>
    <dbReference type="NCBI Taxonomy" id="88724"/>
    <lineage>
        <taxon>Archaea</taxon>
        <taxon>Methanobacteriati</taxon>
        <taxon>Methanobacteriota</taxon>
        <taxon>Stenosarchaea group</taxon>
        <taxon>Halobacteria</taxon>
        <taxon>Halobacteriales</taxon>
        <taxon>Natrialbaceae</taxon>
        <taxon>Natrinema</taxon>
    </lineage>
</organism>
<dbReference type="Gene3D" id="3.30.360.10">
    <property type="entry name" value="Dihydrodipicolinate Reductase, domain 2"/>
    <property type="match status" value="1"/>
</dbReference>
<dbReference type="SUPFAM" id="SSF55347">
    <property type="entry name" value="Glyceraldehyde-3-phosphate dehydrogenase-like, C-terminal domain"/>
    <property type="match status" value="1"/>
</dbReference>
<dbReference type="EMBL" id="CP040330">
    <property type="protein sequence ID" value="QCS41958.1"/>
    <property type="molecule type" value="Genomic_DNA"/>
</dbReference>
<dbReference type="OrthoDB" id="25239at2157"/>
<proteinExistence type="predicted"/>
<reference evidence="4" key="1">
    <citation type="submission" date="2019-05" db="EMBL/GenBank/DDBJ databases">
        <title>Genome sequence and methylation pattern of the halophilic Archaeon Natrinema versiforme BOL5-4.</title>
        <authorList>
            <person name="DasSarma P."/>
            <person name="Anton B.P."/>
            <person name="DasSarma S.L."/>
            <person name="Martinez F.L."/>
            <person name="Guzman D."/>
            <person name="Roberts R.J."/>
            <person name="DasSarma S."/>
        </authorList>
    </citation>
    <scope>NUCLEOTIDE SEQUENCE [LARGE SCALE GENOMIC DNA]</scope>
    <source>
        <strain evidence="4">BOL5-4</strain>
    </source>
</reference>
<sequence length="329" mass="35182">MPPERQLDVGVVGVGSMGRNHARVYHGLPDANLVGVFDIDADRATAVATEYGASPMGLDDLLASVDAVSVVVPTAHHYDVATDCLEASVATLVEKPVAEDLETGRKLRSAANAAAVPVQIGHIERFNPAVETLESMIADLSVVGISAERLGPPPDRAIDDSAVLDLMIHDIDIVRSLLDAEPTAIQSSGVSDNRHAAALLEFDSGAMASLTASRLTQRKVRTLEVTAEECLVEVDYIDQSIEIHRRSVPEYVEENGDVRFRHESLVERPRVPNEEPLRNELAAFLETAASGEPPRVTVDDGLAALAIAKRIEAQGESDRTAAGVEVAHD</sequence>
<feature type="domain" description="GFO/IDH/MocA-like oxidoreductase" evidence="2">
    <location>
        <begin position="158"/>
        <end position="229"/>
    </location>
</feature>
<dbReference type="InterPro" id="IPR000683">
    <property type="entry name" value="Gfo/Idh/MocA-like_OxRdtase_N"/>
</dbReference>
<dbReference type="KEGG" id="nvr:FEJ81_06155"/>
<dbReference type="GeneID" id="40264837"/>
<dbReference type="SUPFAM" id="SSF51735">
    <property type="entry name" value="NAD(P)-binding Rossmann-fold domains"/>
    <property type="match status" value="1"/>
</dbReference>
<dbReference type="InterPro" id="IPR051450">
    <property type="entry name" value="Gfo/Idh/MocA_Oxidoreductases"/>
</dbReference>
<dbReference type="InterPro" id="IPR055170">
    <property type="entry name" value="GFO_IDH_MocA-like_dom"/>
</dbReference>
<dbReference type="PANTHER" id="PTHR43377:SF1">
    <property type="entry name" value="BILIVERDIN REDUCTASE A"/>
    <property type="match status" value="1"/>
</dbReference>
<evidence type="ECO:0000313" key="4">
    <source>
        <dbReference type="Proteomes" id="UP000302218"/>
    </source>
</evidence>
<protein>
    <submittedName>
        <fullName evidence="3">Gfo/Idh/MocA family oxidoreductase</fullName>
    </submittedName>
</protein>
<dbReference type="Gene3D" id="3.40.50.720">
    <property type="entry name" value="NAD(P)-binding Rossmann-like Domain"/>
    <property type="match status" value="1"/>
</dbReference>
<dbReference type="RefSeq" id="WP_138244455.1">
    <property type="nucleotide sequence ID" value="NZ_CP040330.1"/>
</dbReference>
<dbReference type="InterPro" id="IPR036291">
    <property type="entry name" value="NAD(P)-bd_dom_sf"/>
</dbReference>
<feature type="domain" description="Gfo/Idh/MocA-like oxidoreductase N-terminal" evidence="1">
    <location>
        <begin position="8"/>
        <end position="122"/>
    </location>
</feature>
<evidence type="ECO:0000259" key="2">
    <source>
        <dbReference type="Pfam" id="PF22725"/>
    </source>
</evidence>
<dbReference type="Pfam" id="PF22725">
    <property type="entry name" value="GFO_IDH_MocA_C3"/>
    <property type="match status" value="1"/>
</dbReference>
<gene>
    <name evidence="3" type="ORF">FEJ81_06155</name>
</gene>
<dbReference type="PANTHER" id="PTHR43377">
    <property type="entry name" value="BILIVERDIN REDUCTASE A"/>
    <property type="match status" value="1"/>
</dbReference>
<dbReference type="GO" id="GO:0000166">
    <property type="term" value="F:nucleotide binding"/>
    <property type="evidence" value="ECO:0007669"/>
    <property type="project" value="InterPro"/>
</dbReference>
<dbReference type="AlphaFoldDB" id="A0A4P8WF56"/>
<name>A0A4P8WF56_9EURY</name>
<evidence type="ECO:0000313" key="3">
    <source>
        <dbReference type="EMBL" id="QCS41958.1"/>
    </source>
</evidence>
<dbReference type="Pfam" id="PF01408">
    <property type="entry name" value="GFO_IDH_MocA"/>
    <property type="match status" value="1"/>
</dbReference>
<accession>A0A4P8WF56</accession>
<evidence type="ECO:0000259" key="1">
    <source>
        <dbReference type="Pfam" id="PF01408"/>
    </source>
</evidence>